<organism evidence="5 6">
    <name type="scientific">Dorcoceras hygrometricum</name>
    <dbReference type="NCBI Taxonomy" id="472368"/>
    <lineage>
        <taxon>Eukaryota</taxon>
        <taxon>Viridiplantae</taxon>
        <taxon>Streptophyta</taxon>
        <taxon>Embryophyta</taxon>
        <taxon>Tracheophyta</taxon>
        <taxon>Spermatophyta</taxon>
        <taxon>Magnoliopsida</taxon>
        <taxon>eudicotyledons</taxon>
        <taxon>Gunneridae</taxon>
        <taxon>Pentapetalae</taxon>
        <taxon>asterids</taxon>
        <taxon>lamiids</taxon>
        <taxon>Lamiales</taxon>
        <taxon>Gesneriaceae</taxon>
        <taxon>Didymocarpoideae</taxon>
        <taxon>Trichosporeae</taxon>
        <taxon>Loxocarpinae</taxon>
        <taxon>Dorcoceras</taxon>
    </lineage>
</organism>
<proteinExistence type="inferred from homology"/>
<dbReference type="PANTHER" id="PTHR47447:SF17">
    <property type="entry name" value="OS12G0638900 PROTEIN"/>
    <property type="match status" value="1"/>
</dbReference>
<feature type="region of interest" description="Disordered" evidence="4">
    <location>
        <begin position="16"/>
        <end position="56"/>
    </location>
</feature>
<dbReference type="PANTHER" id="PTHR47447">
    <property type="entry name" value="OS03G0856100 PROTEIN"/>
    <property type="match status" value="1"/>
</dbReference>
<feature type="region of interest" description="Disordered" evidence="4">
    <location>
        <begin position="722"/>
        <end position="751"/>
    </location>
</feature>
<dbReference type="Pfam" id="PF13041">
    <property type="entry name" value="PPR_2"/>
    <property type="match status" value="1"/>
</dbReference>
<gene>
    <name evidence="5" type="ORF">F511_35244</name>
</gene>
<dbReference type="Pfam" id="PF13812">
    <property type="entry name" value="PPR_3"/>
    <property type="match status" value="2"/>
</dbReference>
<keyword evidence="6" id="KW-1185">Reference proteome</keyword>
<evidence type="ECO:0000256" key="1">
    <source>
        <dbReference type="ARBA" id="ARBA00007626"/>
    </source>
</evidence>
<dbReference type="InterPro" id="IPR011990">
    <property type="entry name" value="TPR-like_helical_dom_sf"/>
</dbReference>
<dbReference type="PROSITE" id="PS51375">
    <property type="entry name" value="PPR"/>
    <property type="match status" value="3"/>
</dbReference>
<evidence type="ECO:0000256" key="4">
    <source>
        <dbReference type="SAM" id="MobiDB-lite"/>
    </source>
</evidence>
<protein>
    <submittedName>
        <fullName evidence="5">Pentatricopeptide repeat-containing protein chloroplastic-like</fullName>
    </submittedName>
</protein>
<name>A0A2Z7CWV1_9LAMI</name>
<dbReference type="AlphaFoldDB" id="A0A2Z7CWV1"/>
<feature type="repeat" description="PPR" evidence="3">
    <location>
        <begin position="513"/>
        <end position="547"/>
    </location>
</feature>
<evidence type="ECO:0000313" key="5">
    <source>
        <dbReference type="EMBL" id="KZV51570.1"/>
    </source>
</evidence>
<feature type="compositionally biased region" description="Basic and acidic residues" evidence="4">
    <location>
        <begin position="722"/>
        <end position="738"/>
    </location>
</feature>
<dbReference type="EMBL" id="KQ991596">
    <property type="protein sequence ID" value="KZV51570.1"/>
    <property type="molecule type" value="Genomic_DNA"/>
</dbReference>
<dbReference type="NCBIfam" id="TIGR00756">
    <property type="entry name" value="PPR"/>
    <property type="match status" value="3"/>
</dbReference>
<evidence type="ECO:0000313" key="6">
    <source>
        <dbReference type="Proteomes" id="UP000250235"/>
    </source>
</evidence>
<reference evidence="5 6" key="1">
    <citation type="journal article" date="2015" name="Proc. Natl. Acad. Sci. U.S.A.">
        <title>The resurrection genome of Boea hygrometrica: A blueprint for survival of dehydration.</title>
        <authorList>
            <person name="Xiao L."/>
            <person name="Yang G."/>
            <person name="Zhang L."/>
            <person name="Yang X."/>
            <person name="Zhao S."/>
            <person name="Ji Z."/>
            <person name="Zhou Q."/>
            <person name="Hu M."/>
            <person name="Wang Y."/>
            <person name="Chen M."/>
            <person name="Xu Y."/>
            <person name="Jin H."/>
            <person name="Xiao X."/>
            <person name="Hu G."/>
            <person name="Bao F."/>
            <person name="Hu Y."/>
            <person name="Wan P."/>
            <person name="Li L."/>
            <person name="Deng X."/>
            <person name="Kuang T."/>
            <person name="Xiang C."/>
            <person name="Zhu J.K."/>
            <person name="Oliver M.J."/>
            <person name="He Y."/>
        </authorList>
    </citation>
    <scope>NUCLEOTIDE SEQUENCE [LARGE SCALE GENOMIC DNA]</scope>
    <source>
        <strain evidence="6">cv. XS01</strain>
    </source>
</reference>
<evidence type="ECO:0000256" key="2">
    <source>
        <dbReference type="ARBA" id="ARBA00022737"/>
    </source>
</evidence>
<dbReference type="OrthoDB" id="185373at2759"/>
<dbReference type="Pfam" id="PF01535">
    <property type="entry name" value="PPR"/>
    <property type="match status" value="2"/>
</dbReference>
<evidence type="ECO:0000256" key="3">
    <source>
        <dbReference type="PROSITE-ProRule" id="PRU00708"/>
    </source>
</evidence>
<accession>A0A2Z7CWV1</accession>
<comment type="similarity">
    <text evidence="1">Belongs to the PPR family. P subfamily.</text>
</comment>
<feature type="repeat" description="PPR" evidence="3">
    <location>
        <begin position="399"/>
        <end position="433"/>
    </location>
</feature>
<dbReference type="Proteomes" id="UP000250235">
    <property type="component" value="Unassembled WGS sequence"/>
</dbReference>
<dbReference type="Gene3D" id="1.25.40.10">
    <property type="entry name" value="Tetratricopeptide repeat domain"/>
    <property type="match status" value="3"/>
</dbReference>
<feature type="repeat" description="PPR" evidence="3">
    <location>
        <begin position="364"/>
        <end position="398"/>
    </location>
</feature>
<feature type="compositionally biased region" description="Low complexity" evidence="4">
    <location>
        <begin position="739"/>
        <end position="751"/>
    </location>
</feature>
<dbReference type="InterPro" id="IPR002885">
    <property type="entry name" value="PPR_rpt"/>
</dbReference>
<sequence length="777" mass="88127">MSDALSIIASPAVFPPSGAPPLEKGRKIHRRSSGKSLPNPNRNPKPQYTSTPPLLSSSRLDKRRSLVYYAELASKLAEDGRFEDFFMVSESMVASGVNASEFSALLNGKSVARGVAKMIREGKLDSIVERVFNGTRRLNIVPVQLFDGIAVDAMRGECGQLLKCGNVDRVVDLMESLHGFQFPIQKLVEPSDILNLCIKKRNPVTAIRFAQIFPHMEILFCTVILEFGKKGDLMSALKAFEASKQNLDCISMHVYRTIIDVCGLCGDYLKSRTIFEELLSTKVTPNTYVFNSLMNVNAGDLHYTMNIYKHMRVRCFMQKLGLTADIASHNILLKSCCLAAKVELAQDIYKEIRDLESKGVLKLDVFTYSTMIKVFADAKMWKRALEIKEDMTASGVIPNTITWSSLINACANAGLVEQVVKLFEEMLLAGGQPNSQCVNILLHACVEACQFDRAFRLFRCWKESGFHQTATVHNQDKTEEFLSTDQMKRSSMPYRHLIMKILSSMHETGIQPDVVTYTTAIKVCVKHNDPKLAFSLFAEMKKYQVKPNMVTYNTILRARSRYGSLQEVQQCLTIYQDMRKAGYKSNDYYLKQLIEEWCEGVIQNRKMANDQWCSQRTNFRPHSILLEKVAEHLQENNADSLSIDLRGLTKVEARIVVLAVLRKIREKNVAGESVKDDILIILGVQELYEDGNGIREAVIRLLHYDLGLQVLSFGSRTWNDERKEVEDRNMRSEVHEDSSLPPASRSPSRRPVALQRLKVTRESLQHWLQRRLVTPTK</sequence>
<feature type="compositionally biased region" description="Polar residues" evidence="4">
    <location>
        <begin position="34"/>
        <end position="48"/>
    </location>
</feature>
<keyword evidence="2" id="KW-0677">Repeat</keyword>